<evidence type="ECO:0000313" key="4">
    <source>
        <dbReference type="EMBL" id="ODG92200.1"/>
    </source>
</evidence>
<comment type="similarity">
    <text evidence="3">Belongs to the gas vesicle GvpF/GvpL family.</text>
</comment>
<sequence length="268" mass="31769">MSIYLYGLLPTNQLEDSPFYEVKGIDQDQTSFEIVEKVTAVFCYLREEEFAESVLKEKMDNPKWVHKHAVHHHETIVTYSKNYLFLPSKFCTVYSSIEKLREDLSKEQLNILSLFEQLKEKEEWNVKMYYDKTKFFKVLERHSKVIQNMRDELKVLSPGKQFFMKKKQGQLLENEAQSELRLISQSLENTLVNSTVYNKTRVNWSRNATGRNVDMIYNSTSLILKDGRKKFELLIKEFTQKYEDRGIIVEITGPWPFYHFASLDSKIT</sequence>
<gene>
    <name evidence="4" type="ORF">BED47_20655</name>
</gene>
<dbReference type="InterPro" id="IPR009430">
    <property type="entry name" value="GvpL/GvpF"/>
</dbReference>
<reference evidence="4 5" key="1">
    <citation type="submission" date="2016-07" db="EMBL/GenBank/DDBJ databases">
        <authorList>
            <person name="Townsley L."/>
            <person name="Shank E.A."/>
        </authorList>
    </citation>
    <scope>NUCLEOTIDE SEQUENCE [LARGE SCALE GENOMIC DNA]</scope>
    <source>
        <strain evidence="4 5">CH01</strain>
    </source>
</reference>
<name>A0ABX2ZU59_9BACI</name>
<dbReference type="RefSeq" id="WP_069033485.1">
    <property type="nucleotide sequence ID" value="NZ_MDKC01000010.1"/>
</dbReference>
<proteinExistence type="inferred from homology"/>
<organism evidence="4 5">
    <name type="scientific">Gottfriedia luciferensis</name>
    <dbReference type="NCBI Taxonomy" id="178774"/>
    <lineage>
        <taxon>Bacteria</taxon>
        <taxon>Bacillati</taxon>
        <taxon>Bacillota</taxon>
        <taxon>Bacilli</taxon>
        <taxon>Bacillales</taxon>
        <taxon>Bacillaceae</taxon>
        <taxon>Gottfriedia</taxon>
    </lineage>
</organism>
<evidence type="ECO:0000313" key="5">
    <source>
        <dbReference type="Proteomes" id="UP000094580"/>
    </source>
</evidence>
<accession>A0ABX2ZU59</accession>
<evidence type="ECO:0000256" key="1">
    <source>
        <dbReference type="ARBA" id="ARBA00022987"/>
    </source>
</evidence>
<comment type="subcellular location">
    <subcellularLocation>
        <location evidence="2">Gas vesicle</location>
    </subcellularLocation>
</comment>
<dbReference type="PANTHER" id="PTHR36852">
    <property type="entry name" value="PROTEIN GVPL 2"/>
    <property type="match status" value="1"/>
</dbReference>
<keyword evidence="1" id="KW-0304">Gas vesicle</keyword>
<dbReference type="PANTHER" id="PTHR36852:SF1">
    <property type="entry name" value="PROTEIN GVPL 2"/>
    <property type="match status" value="1"/>
</dbReference>
<comment type="caution">
    <text evidence="4">The sequence shown here is derived from an EMBL/GenBank/DDBJ whole genome shotgun (WGS) entry which is preliminary data.</text>
</comment>
<dbReference type="Proteomes" id="UP000094580">
    <property type="component" value="Unassembled WGS sequence"/>
</dbReference>
<dbReference type="EMBL" id="MDKC01000010">
    <property type="protein sequence ID" value="ODG92200.1"/>
    <property type="molecule type" value="Genomic_DNA"/>
</dbReference>
<keyword evidence="5" id="KW-1185">Reference proteome</keyword>
<dbReference type="Pfam" id="PF06386">
    <property type="entry name" value="GvpL_GvpF"/>
    <property type="match status" value="1"/>
</dbReference>
<evidence type="ECO:0000256" key="2">
    <source>
        <dbReference type="ARBA" id="ARBA00035108"/>
    </source>
</evidence>
<evidence type="ECO:0008006" key="6">
    <source>
        <dbReference type="Google" id="ProtNLM"/>
    </source>
</evidence>
<evidence type="ECO:0000256" key="3">
    <source>
        <dbReference type="ARBA" id="ARBA00035643"/>
    </source>
</evidence>
<protein>
    <recommendedName>
        <fullName evidence="6">Gas vesicle protein GvpL</fullName>
    </recommendedName>
</protein>